<dbReference type="GO" id="GO:0008270">
    <property type="term" value="F:zinc ion binding"/>
    <property type="evidence" value="ECO:0007669"/>
    <property type="project" value="UniProtKB-KW"/>
</dbReference>
<feature type="compositionally biased region" description="Polar residues" evidence="2">
    <location>
        <begin position="1194"/>
        <end position="1207"/>
    </location>
</feature>
<feature type="region of interest" description="Disordered" evidence="2">
    <location>
        <begin position="653"/>
        <end position="805"/>
    </location>
</feature>
<feature type="compositionally biased region" description="Basic and acidic residues" evidence="2">
    <location>
        <begin position="239"/>
        <end position="253"/>
    </location>
</feature>
<feature type="region of interest" description="Disordered" evidence="2">
    <location>
        <begin position="221"/>
        <end position="385"/>
    </location>
</feature>
<sequence length="2018" mass="231032">MNEKTWSQPSSSSYNTVRNSWPEESSGTREFSNNNYRGPKQEPIPDKDKWNLERPSITDKSLTHESSWGQRPSNDDKWLQSSTSQVGWGSRVPNEGPRPSNDNNWLQSSTAQEGWGHRVPNEGPRPSNDNNWSTTQESWGSRVPNEGPRPSNDDNWLKSSTAQEGWGPRVHNESDWPQASTSWETKPQVKDDWAKKQDPISNEDIFVSNQVTDSKLEENLEQKQSFIEDNDDINDDDVIERSQTPKDQEDNRVTKQGSLSDDDDEWVTSGPPISSQVRENIIKQIPTPEDEWVTSQPSTPFHKDNQIIKQVPPQEEVEWVTSNPPTSFNDRDDQWKKQHFLHENNSWNKKRSAPSEDIRSHKKSDKDSWGGKGRSEGSWEKKNDVNDGSLKYAATRARSVDQHSKNFNSIDPMDMVEPDDLSTLAMQEVIHNSFTTLQIKKHNERKQFDEYDLNDNSNSAPPVTLQETDQTYLQDLILESNNKNDHLEQIESSFTTNYQEWSGKTFHDVEVQTDPIDLTSLENYLNSIDPSIMNFLRKELTSLLGIGSIRDIKNKLPTEVFSLKDTSSLSAIQTQNNLILDMEPNDINKFEPIKTYKPETSSDTTFIKSQQDFSTKVNDPIVLTRDQNNTKTDEWKDTTTSLEWTSSAFQKDNKTFNDSWNNSTPKLPDTTFSKSQQESSVKVNDPSVIMRDQNNTKMDELKDTSSPLEWTPFQKDDKTFNEPWNNSTQKLPDITFSKTQQDSSVKVNDLSIPARDQDNTKIDERRDIPSSHERTSHTFQKVDNGSWNNPSQKLSNNDSSGWSVQTDSITAKTTVSVKPLIEKDESKWNNSLNEPSQQALESWKVPHKKQVAKEEFSWNIPAKIPTQDSHKSVPESHIQPSHPITSIRRDSSHDNSTDNTRRGGSSPRPFSNPMPPKFPPEEAWNKLLLADRGDDIEEFKEAFEEYAKASPNETFQTIEKKLRMEGCNGRIIALKREGIPLTTCLIDLQGNTNKKYLAQLITSPDRLSRASGKASSEEENFQWLADAGFLAHDPTPVCFNCKHKGHKTNECPEPKHENERNIPLACQHCGATDHMTKLCKSDERRDHYAEIRDQSICSDRGYKYGPNNNMARDYNSDGVRSESDYDRRNFRSRGLTCHKCNREGHISRDCPESKKDVRKCFKCGMTGHFERDCNIGNSYDGFGGGYNNDNYSSWKNPSTVQSNSQDYNSKESSRNKDTDYYAPMRNTQDKNSDILIDYDGNRSTSLGAKDEVNKSASSVNNKKHDDENKVNNNDDSSWLVTQNQNDNGVDDPWERAKKDATAGWETRPKVTTGAQVYTWDSPVNADFNNDVRPKLDVQEKGPAFGSSKVNAPWGSQEKAINDNRPKWDTQGKESAFSSSKVDVPWGSQEKATNYARPKWDAQGSTFSSSKGDAPWGSQEKTTNDTRPTWGTHEKESTFDSSKVNAPWGSQTTNDTRPKWDTQEKGSTFSSSKVDPPWGSQTTNDARPKWDAQGSTSSSSKDDVPRGSQANNDAHPKLDTQEIGSTFSSSKVDAQWGSQTTYDARPKWDMQEKVSTFSSSKVDAPWGSQTTDDTRPKWGTQEKGPTFSSKADAPWGSQTTNDIRPKWDAQGPTCSSSKIDPYEKGSSKFDTNDQSSFTQTNYRTGTRSASRDAEGRGPYSRERNNNIQHNQVRNESDDKNDSWNKKDNINENNNQDEWKKAASNWEPNVYKPSVYSWGNQEQTIDKNSFNKDIDNSSNRGAYNSPHRSIAHSNESRGQSRSRYGDNNQEIPRDGGRHEFGRNDRETNDHETGFKNNDRGANRNREFGLKNDSGSSWKNNNGQENNWNNDNRWKNNEWENNNRRSNNDRETWGHNYDRENGHNWRNNNNHENSNNRRNNDRDTYNYTGRRNSGRDNWKNNRGNNFREPGWKNEGEYNWNNNDRETTRWRGDDDRENNFRNDRETNWRNNDYRDDFRGRSSQPENLLRKGGSDKSESPYDSRRANYQSSNSPRYNQTPQNNDQSSNHQGWGKKLDDAKPWW</sequence>
<feature type="compositionally biased region" description="Basic and acidic residues" evidence="2">
    <location>
        <begin position="755"/>
        <end position="776"/>
    </location>
</feature>
<protein>
    <submittedName>
        <fullName evidence="4">Putative zinc knuckle transcription factor CnjB</fullName>
    </submittedName>
</protein>
<feature type="compositionally biased region" description="Polar residues" evidence="2">
    <location>
        <begin position="100"/>
        <end position="112"/>
    </location>
</feature>
<dbReference type="EMBL" id="WTPW01001126">
    <property type="protein sequence ID" value="KAF0454553.1"/>
    <property type="molecule type" value="Genomic_DNA"/>
</dbReference>
<feature type="compositionally biased region" description="Basic and acidic residues" evidence="2">
    <location>
        <begin position="1829"/>
        <end position="1860"/>
    </location>
</feature>
<dbReference type="SUPFAM" id="SSF57756">
    <property type="entry name" value="Retrovirus zinc finger-like domains"/>
    <property type="match status" value="2"/>
</dbReference>
<feature type="compositionally biased region" description="Polar residues" evidence="2">
    <location>
        <begin position="1418"/>
        <end position="1428"/>
    </location>
</feature>
<feature type="region of interest" description="Disordered" evidence="2">
    <location>
        <begin position="1"/>
        <end position="206"/>
    </location>
</feature>
<dbReference type="InterPro" id="IPR036875">
    <property type="entry name" value="Znf_CCHC_sf"/>
</dbReference>
<feature type="compositionally biased region" description="Basic and acidic residues" evidence="2">
    <location>
        <begin position="1963"/>
        <end position="1980"/>
    </location>
</feature>
<evidence type="ECO:0000313" key="5">
    <source>
        <dbReference type="Proteomes" id="UP000439903"/>
    </source>
</evidence>
<feature type="compositionally biased region" description="Basic and acidic residues" evidence="2">
    <location>
        <begin position="1208"/>
        <end position="1219"/>
    </location>
</feature>
<keyword evidence="1" id="KW-0479">Metal-binding</keyword>
<dbReference type="PROSITE" id="PS50158">
    <property type="entry name" value="ZF_CCHC"/>
    <property type="match status" value="3"/>
</dbReference>
<feature type="compositionally biased region" description="Polar residues" evidence="2">
    <location>
        <begin position="828"/>
        <end position="840"/>
    </location>
</feature>
<feature type="compositionally biased region" description="Basic and acidic residues" evidence="2">
    <location>
        <begin position="1359"/>
        <end position="1371"/>
    </location>
</feature>
<accession>A0A8H3XFP1</accession>
<feature type="compositionally biased region" description="Low complexity" evidence="2">
    <location>
        <begin position="1861"/>
        <end position="1870"/>
    </location>
</feature>
<feature type="compositionally biased region" description="Basic and acidic residues" evidence="2">
    <location>
        <begin position="187"/>
        <end position="198"/>
    </location>
</feature>
<feature type="compositionally biased region" description="Polar residues" evidence="2">
    <location>
        <begin position="1552"/>
        <end position="1570"/>
    </location>
</feature>
<feature type="region of interest" description="Disordered" evidence="2">
    <location>
        <begin position="826"/>
        <end position="921"/>
    </location>
</feature>
<feature type="domain" description="CCHC-type" evidence="3">
    <location>
        <begin position="1038"/>
        <end position="1053"/>
    </location>
</feature>
<dbReference type="OrthoDB" id="2427311at2759"/>
<dbReference type="Gene3D" id="4.10.60.10">
    <property type="entry name" value="Zinc finger, CCHC-type"/>
    <property type="match status" value="2"/>
</dbReference>
<feature type="compositionally biased region" description="Low complexity" evidence="2">
    <location>
        <begin position="1814"/>
        <end position="1828"/>
    </location>
</feature>
<proteinExistence type="predicted"/>
<keyword evidence="1" id="KW-0862">Zinc</keyword>
<evidence type="ECO:0000259" key="3">
    <source>
        <dbReference type="PROSITE" id="PS50158"/>
    </source>
</evidence>
<evidence type="ECO:0000256" key="1">
    <source>
        <dbReference type="PROSITE-ProRule" id="PRU00047"/>
    </source>
</evidence>
<feature type="compositionally biased region" description="Acidic residues" evidence="2">
    <location>
        <begin position="228"/>
        <end position="238"/>
    </location>
</feature>
<feature type="compositionally biased region" description="Polar residues" evidence="2">
    <location>
        <begin position="1521"/>
        <end position="1541"/>
    </location>
</feature>
<feature type="compositionally biased region" description="Polar residues" evidence="2">
    <location>
        <begin position="722"/>
        <end position="746"/>
    </location>
</feature>
<feature type="compositionally biased region" description="Polar residues" evidence="2">
    <location>
        <begin position="58"/>
        <end position="72"/>
    </location>
</feature>
<organism evidence="4 5">
    <name type="scientific">Gigaspora margarita</name>
    <dbReference type="NCBI Taxonomy" id="4874"/>
    <lineage>
        <taxon>Eukaryota</taxon>
        <taxon>Fungi</taxon>
        <taxon>Fungi incertae sedis</taxon>
        <taxon>Mucoromycota</taxon>
        <taxon>Glomeromycotina</taxon>
        <taxon>Glomeromycetes</taxon>
        <taxon>Diversisporales</taxon>
        <taxon>Gigasporaceae</taxon>
        <taxon>Gigaspora</taxon>
    </lineage>
</organism>
<feature type="compositionally biased region" description="Basic and acidic residues" evidence="2">
    <location>
        <begin position="1919"/>
        <end position="1955"/>
    </location>
</feature>
<keyword evidence="1" id="KW-0863">Zinc-finger</keyword>
<feature type="compositionally biased region" description="Basic and acidic residues" evidence="2">
    <location>
        <begin position="353"/>
        <end position="385"/>
    </location>
</feature>
<feature type="compositionally biased region" description="Polar residues" evidence="2">
    <location>
        <begin position="1981"/>
        <end position="2005"/>
    </location>
</feature>
<feature type="compositionally biased region" description="Polar residues" evidence="2">
    <location>
        <begin position="127"/>
        <end position="139"/>
    </location>
</feature>
<feature type="compositionally biased region" description="Basic and acidic residues" evidence="2">
    <location>
        <begin position="1648"/>
        <end position="1663"/>
    </location>
</feature>
<evidence type="ECO:0000313" key="4">
    <source>
        <dbReference type="EMBL" id="KAF0454553.1"/>
    </source>
</evidence>
<feature type="compositionally biased region" description="Polar residues" evidence="2">
    <location>
        <begin position="1438"/>
        <end position="1454"/>
    </location>
</feature>
<feature type="compositionally biased region" description="Basic and acidic residues" evidence="2">
    <location>
        <begin position="1769"/>
        <end position="1807"/>
    </location>
</feature>
<name>A0A8H3XFP1_GIGMA</name>
<dbReference type="InterPro" id="IPR001878">
    <property type="entry name" value="Znf_CCHC"/>
</dbReference>
<feature type="compositionally biased region" description="Basic and acidic residues" evidence="2">
    <location>
        <begin position="887"/>
        <end position="901"/>
    </location>
</feature>
<dbReference type="SMART" id="SM00343">
    <property type="entry name" value="ZnF_C2HC"/>
    <property type="match status" value="4"/>
</dbReference>
<keyword evidence="5" id="KW-1185">Reference proteome</keyword>
<feature type="compositionally biased region" description="Polar residues" evidence="2">
    <location>
        <begin position="1464"/>
        <end position="1484"/>
    </location>
</feature>
<feature type="region of interest" description="Disordered" evidence="2">
    <location>
        <begin position="1194"/>
        <end position="1294"/>
    </location>
</feature>
<feature type="compositionally biased region" description="Basic and acidic residues" evidence="2">
    <location>
        <begin position="1619"/>
        <end position="1630"/>
    </location>
</feature>
<feature type="domain" description="CCHC-type" evidence="3">
    <location>
        <begin position="1158"/>
        <end position="1173"/>
    </location>
</feature>
<dbReference type="Pfam" id="PF00098">
    <property type="entry name" value="zf-CCHC"/>
    <property type="match status" value="2"/>
</dbReference>
<feature type="compositionally biased region" description="Polar residues" evidence="2">
    <location>
        <begin position="1270"/>
        <end position="1287"/>
    </location>
</feature>
<feature type="compositionally biased region" description="Polar residues" evidence="2">
    <location>
        <begin position="1631"/>
        <end position="1647"/>
    </location>
</feature>
<feature type="compositionally biased region" description="Basic and acidic residues" evidence="2">
    <location>
        <begin position="1671"/>
        <end position="1688"/>
    </location>
</feature>
<feature type="compositionally biased region" description="Polar residues" evidence="2">
    <location>
        <begin position="653"/>
        <end position="682"/>
    </location>
</feature>
<feature type="compositionally biased region" description="Polar residues" evidence="2">
    <location>
        <begin position="1749"/>
        <end position="1768"/>
    </location>
</feature>
<feature type="region of interest" description="Disordered" evidence="2">
    <location>
        <begin position="1726"/>
        <end position="2018"/>
    </location>
</feature>
<feature type="compositionally biased region" description="Basic and acidic residues" evidence="2">
    <location>
        <begin position="39"/>
        <end position="52"/>
    </location>
</feature>
<dbReference type="Proteomes" id="UP000439903">
    <property type="component" value="Unassembled WGS sequence"/>
</dbReference>
<reference evidence="4 5" key="1">
    <citation type="journal article" date="2019" name="Environ. Microbiol.">
        <title>At the nexus of three kingdoms: the genome of the mycorrhizal fungus Gigaspora margarita provides insights into plant, endobacterial and fungal interactions.</title>
        <authorList>
            <person name="Venice F."/>
            <person name="Ghignone S."/>
            <person name="Salvioli di Fossalunga A."/>
            <person name="Amselem J."/>
            <person name="Novero M."/>
            <person name="Xianan X."/>
            <person name="Sedzielewska Toro K."/>
            <person name="Morin E."/>
            <person name="Lipzen A."/>
            <person name="Grigoriev I.V."/>
            <person name="Henrissat B."/>
            <person name="Martin F.M."/>
            <person name="Bonfante P."/>
        </authorList>
    </citation>
    <scope>NUCLEOTIDE SEQUENCE [LARGE SCALE GENOMIC DNA]</scope>
    <source>
        <strain evidence="4 5">BEG34</strain>
    </source>
</reference>
<feature type="domain" description="CCHC-type" evidence="3">
    <location>
        <begin position="1137"/>
        <end position="1152"/>
    </location>
</feature>
<feature type="compositionally biased region" description="Basic and acidic residues" evidence="2">
    <location>
        <begin position="2009"/>
        <end position="2018"/>
    </location>
</feature>
<feature type="compositionally biased region" description="Basic and acidic residues" evidence="2">
    <location>
        <begin position="329"/>
        <end position="342"/>
    </location>
</feature>
<feature type="region of interest" description="Disordered" evidence="2">
    <location>
        <begin position="1340"/>
        <end position="1696"/>
    </location>
</feature>
<feature type="compositionally biased region" description="Polar residues" evidence="2">
    <location>
        <begin position="777"/>
        <end position="805"/>
    </location>
</feature>
<feature type="compositionally biased region" description="Polar residues" evidence="2">
    <location>
        <begin position="1"/>
        <end position="36"/>
    </location>
</feature>
<comment type="caution">
    <text evidence="4">The sequence shown here is derived from an EMBL/GenBank/DDBJ whole genome shotgun (WGS) entry which is preliminary data.</text>
</comment>
<dbReference type="GO" id="GO:0003676">
    <property type="term" value="F:nucleic acid binding"/>
    <property type="evidence" value="ECO:0007669"/>
    <property type="project" value="InterPro"/>
</dbReference>
<gene>
    <name evidence="4" type="ORF">F8M41_001578</name>
</gene>
<feature type="compositionally biased region" description="Basic and acidic residues" evidence="2">
    <location>
        <begin position="1871"/>
        <end position="1881"/>
    </location>
</feature>
<evidence type="ECO:0000256" key="2">
    <source>
        <dbReference type="SAM" id="MobiDB-lite"/>
    </source>
</evidence>
<feature type="compositionally biased region" description="Polar residues" evidence="2">
    <location>
        <begin position="175"/>
        <end position="185"/>
    </location>
</feature>